<reference evidence="7 8" key="1">
    <citation type="submission" date="2020-06" db="EMBL/GenBank/DDBJ databases">
        <title>NJ-3-1, isolated from saline soil.</title>
        <authorList>
            <person name="Cui H.L."/>
            <person name="Shi X."/>
        </authorList>
    </citation>
    <scope>NUCLEOTIDE SEQUENCE [LARGE SCALE GENOMIC DNA]</scope>
    <source>
        <strain evidence="7 8">NJ-3-1</strain>
    </source>
</reference>
<evidence type="ECO:0000313" key="7">
    <source>
        <dbReference type="EMBL" id="QLG64062.1"/>
    </source>
</evidence>
<feature type="compositionally biased region" description="Gly residues" evidence="5">
    <location>
        <begin position="37"/>
        <end position="48"/>
    </location>
</feature>
<evidence type="ECO:0000256" key="1">
    <source>
        <dbReference type="ARBA" id="ARBA00022448"/>
    </source>
</evidence>
<dbReference type="AlphaFoldDB" id="A0A7D5QJJ2"/>
<dbReference type="GeneID" id="56038396"/>
<accession>A0A7D5QJJ2</accession>
<evidence type="ECO:0000256" key="4">
    <source>
        <dbReference type="ARBA" id="ARBA00023008"/>
    </source>
</evidence>
<sequence>MAGGETYEHTFEVEGEYGYFCIPHEGAGMVGTVTVDGDGGGDTGGGGPPTLPGSAKALGVAGFVVMTPILGLTTSFRNTAASTSAPTNASNRSSAHMPFENRTRTSNPLAHEGPRGCSDEHSSKPAAPPLQ</sequence>
<dbReference type="Gene3D" id="2.60.40.420">
    <property type="entry name" value="Cupredoxins - blue copper proteins"/>
    <property type="match status" value="1"/>
</dbReference>
<keyword evidence="3" id="KW-0249">Electron transport</keyword>
<keyword evidence="8" id="KW-1185">Reference proteome</keyword>
<dbReference type="Proteomes" id="UP000509626">
    <property type="component" value="Chromosome"/>
</dbReference>
<protein>
    <recommendedName>
        <fullName evidence="6">Blue (type 1) copper domain-containing protein</fullName>
    </recommendedName>
</protein>
<dbReference type="EMBL" id="CP058579">
    <property type="protein sequence ID" value="QLG64062.1"/>
    <property type="molecule type" value="Genomic_DNA"/>
</dbReference>
<feature type="compositionally biased region" description="Basic and acidic residues" evidence="5">
    <location>
        <begin position="112"/>
        <end position="123"/>
    </location>
</feature>
<keyword evidence="1" id="KW-0813">Transport</keyword>
<feature type="compositionally biased region" description="Low complexity" evidence="5">
    <location>
        <begin position="80"/>
        <end position="95"/>
    </location>
</feature>
<evidence type="ECO:0000259" key="6">
    <source>
        <dbReference type="Pfam" id="PF00127"/>
    </source>
</evidence>
<dbReference type="Pfam" id="PF00127">
    <property type="entry name" value="Copper-bind"/>
    <property type="match status" value="1"/>
</dbReference>
<dbReference type="GO" id="GO:0009055">
    <property type="term" value="F:electron transfer activity"/>
    <property type="evidence" value="ECO:0007669"/>
    <property type="project" value="InterPro"/>
</dbReference>
<organism evidence="7 8">
    <name type="scientific">Halorarum salinum</name>
    <dbReference type="NCBI Taxonomy" id="2743089"/>
    <lineage>
        <taxon>Archaea</taxon>
        <taxon>Methanobacteriati</taxon>
        <taxon>Methanobacteriota</taxon>
        <taxon>Stenosarchaea group</taxon>
        <taxon>Halobacteria</taxon>
        <taxon>Halobacteriales</taxon>
        <taxon>Haloferacaceae</taxon>
        <taxon>Halorarum</taxon>
    </lineage>
</organism>
<dbReference type="SUPFAM" id="SSF49503">
    <property type="entry name" value="Cupredoxins"/>
    <property type="match status" value="1"/>
</dbReference>
<dbReference type="RefSeq" id="WP_179270645.1">
    <property type="nucleotide sequence ID" value="NZ_CP058579.1"/>
</dbReference>
<evidence type="ECO:0000256" key="3">
    <source>
        <dbReference type="ARBA" id="ARBA00022982"/>
    </source>
</evidence>
<evidence type="ECO:0000256" key="2">
    <source>
        <dbReference type="ARBA" id="ARBA00022723"/>
    </source>
</evidence>
<dbReference type="GO" id="GO:0005507">
    <property type="term" value="F:copper ion binding"/>
    <property type="evidence" value="ECO:0007669"/>
    <property type="project" value="InterPro"/>
</dbReference>
<proteinExistence type="predicted"/>
<dbReference type="InterPro" id="IPR028871">
    <property type="entry name" value="BlueCu_1_BS"/>
</dbReference>
<dbReference type="PROSITE" id="PS00196">
    <property type="entry name" value="COPPER_BLUE"/>
    <property type="match status" value="1"/>
</dbReference>
<dbReference type="InterPro" id="IPR008972">
    <property type="entry name" value="Cupredoxin"/>
</dbReference>
<feature type="domain" description="Blue (type 1) copper" evidence="6">
    <location>
        <begin position="1"/>
        <end position="35"/>
    </location>
</feature>
<keyword evidence="2" id="KW-0479">Metal-binding</keyword>
<feature type="region of interest" description="Disordered" evidence="5">
    <location>
        <begin position="80"/>
        <end position="131"/>
    </location>
</feature>
<dbReference type="KEGG" id="halu:HUG12_13015"/>
<evidence type="ECO:0000313" key="8">
    <source>
        <dbReference type="Proteomes" id="UP000509626"/>
    </source>
</evidence>
<evidence type="ECO:0000256" key="5">
    <source>
        <dbReference type="SAM" id="MobiDB-lite"/>
    </source>
</evidence>
<keyword evidence="4" id="KW-0186">Copper</keyword>
<feature type="region of interest" description="Disordered" evidence="5">
    <location>
        <begin position="32"/>
        <end position="52"/>
    </location>
</feature>
<gene>
    <name evidence="7" type="ORF">HUG12_13015</name>
</gene>
<dbReference type="InterPro" id="IPR000923">
    <property type="entry name" value="BlueCu_1"/>
</dbReference>
<name>A0A7D5QJJ2_9EURY</name>